<keyword evidence="8 16" id="KW-0276">Fatty acid metabolism</keyword>
<comment type="caution">
    <text evidence="18">The sequence shown here is derived from an EMBL/GenBank/DDBJ whole genome shotgun (WGS) entry which is preliminary data.</text>
</comment>
<evidence type="ECO:0000256" key="6">
    <source>
        <dbReference type="ARBA" id="ARBA00022692"/>
    </source>
</evidence>
<evidence type="ECO:0000256" key="4">
    <source>
        <dbReference type="ARBA" id="ARBA00013122"/>
    </source>
</evidence>
<dbReference type="Gene3D" id="2.60.40.790">
    <property type="match status" value="1"/>
</dbReference>
<feature type="transmembrane region" description="Helical" evidence="16">
    <location>
        <begin position="151"/>
        <end position="173"/>
    </location>
</feature>
<dbReference type="GO" id="GO:0042761">
    <property type="term" value="P:very long-chain fatty acid biosynthetic process"/>
    <property type="evidence" value="ECO:0007669"/>
    <property type="project" value="TreeGrafter"/>
</dbReference>
<keyword evidence="13 16" id="KW-0275">Fatty acid biosynthesis</keyword>
<proteinExistence type="inferred from homology"/>
<dbReference type="AlphaFoldDB" id="A0AAW2HQB4"/>
<keyword evidence="10" id="KW-0175">Coiled coil</keyword>
<evidence type="ECO:0000256" key="12">
    <source>
        <dbReference type="ARBA" id="ARBA00023136"/>
    </source>
</evidence>
<keyword evidence="7 16" id="KW-0256">Endoplasmic reticulum</keyword>
<evidence type="ECO:0000256" key="5">
    <source>
        <dbReference type="ARBA" id="ARBA00022516"/>
    </source>
</evidence>
<feature type="transmembrane region" description="Helical" evidence="16">
    <location>
        <begin position="279"/>
        <end position="301"/>
    </location>
</feature>
<gene>
    <name evidence="18" type="ORF">PYX00_008652</name>
</gene>
<dbReference type="GO" id="GO:0030148">
    <property type="term" value="P:sphingolipid biosynthetic process"/>
    <property type="evidence" value="ECO:0007669"/>
    <property type="project" value="TreeGrafter"/>
</dbReference>
<evidence type="ECO:0000256" key="10">
    <source>
        <dbReference type="ARBA" id="ARBA00023054"/>
    </source>
</evidence>
<dbReference type="InterPro" id="IPR007052">
    <property type="entry name" value="CS_dom"/>
</dbReference>
<dbReference type="Pfam" id="PF04969">
    <property type="entry name" value="CS"/>
    <property type="match status" value="1"/>
</dbReference>
<organism evidence="18">
    <name type="scientific">Menopon gallinae</name>
    <name type="common">poultry shaft louse</name>
    <dbReference type="NCBI Taxonomy" id="328185"/>
    <lineage>
        <taxon>Eukaryota</taxon>
        <taxon>Metazoa</taxon>
        <taxon>Ecdysozoa</taxon>
        <taxon>Arthropoda</taxon>
        <taxon>Hexapoda</taxon>
        <taxon>Insecta</taxon>
        <taxon>Pterygota</taxon>
        <taxon>Neoptera</taxon>
        <taxon>Paraneoptera</taxon>
        <taxon>Psocodea</taxon>
        <taxon>Troctomorpha</taxon>
        <taxon>Phthiraptera</taxon>
        <taxon>Amblycera</taxon>
        <taxon>Menoponidae</taxon>
        <taxon>Menopon</taxon>
    </lineage>
</organism>
<evidence type="ECO:0000259" key="17">
    <source>
        <dbReference type="PROSITE" id="PS51203"/>
    </source>
</evidence>
<dbReference type="GO" id="GO:0005789">
    <property type="term" value="C:endoplasmic reticulum membrane"/>
    <property type="evidence" value="ECO:0007669"/>
    <property type="project" value="UniProtKB-SubCell"/>
</dbReference>
<accession>A0AAW2HQB4</accession>
<evidence type="ECO:0000256" key="13">
    <source>
        <dbReference type="ARBA" id="ARBA00023160"/>
    </source>
</evidence>
<feature type="transmembrane region" description="Helical" evidence="16">
    <location>
        <begin position="247"/>
        <end position="267"/>
    </location>
</feature>
<dbReference type="CDD" id="cd06465">
    <property type="entry name" value="p23_hB-ind1_like"/>
    <property type="match status" value="1"/>
</dbReference>
<dbReference type="PROSITE" id="PS51203">
    <property type="entry name" value="CS"/>
    <property type="match status" value="1"/>
</dbReference>
<keyword evidence="12 16" id="KW-0472">Membrane</keyword>
<evidence type="ECO:0000256" key="8">
    <source>
        <dbReference type="ARBA" id="ARBA00022832"/>
    </source>
</evidence>
<feature type="domain" description="CS" evidence="17">
    <location>
        <begin position="4"/>
        <end position="94"/>
    </location>
</feature>
<dbReference type="GO" id="GO:0102158">
    <property type="term" value="F:very-long-chain (3R)-3-hydroxyacyl-CoA dehydratase activity"/>
    <property type="evidence" value="ECO:0007669"/>
    <property type="project" value="UniProtKB-EC"/>
</dbReference>
<evidence type="ECO:0000256" key="11">
    <source>
        <dbReference type="ARBA" id="ARBA00023098"/>
    </source>
</evidence>
<evidence type="ECO:0000256" key="7">
    <source>
        <dbReference type="ARBA" id="ARBA00022824"/>
    </source>
</evidence>
<keyword evidence="14 16" id="KW-0456">Lyase</keyword>
<dbReference type="Pfam" id="PF04387">
    <property type="entry name" value="PTPLA"/>
    <property type="match status" value="1"/>
</dbReference>
<keyword evidence="6 16" id="KW-0812">Transmembrane</keyword>
<keyword evidence="5 16" id="KW-0444">Lipid biosynthesis</keyword>
<evidence type="ECO:0000256" key="2">
    <source>
        <dbReference type="ARBA" id="ARBA00005194"/>
    </source>
</evidence>
<comment type="pathway">
    <text evidence="2 16">Lipid metabolism; fatty acid biosynthesis.</text>
</comment>
<dbReference type="EC" id="4.2.1.134" evidence="4 16"/>
<dbReference type="FunFam" id="2.60.40.790:FF:000013">
    <property type="entry name" value="Very-long-chain (3R)-3-hydroxyacyl-CoA dehydratase"/>
    <property type="match status" value="1"/>
</dbReference>
<evidence type="ECO:0000256" key="15">
    <source>
        <dbReference type="ARBA" id="ARBA00025733"/>
    </source>
</evidence>
<evidence type="ECO:0000256" key="14">
    <source>
        <dbReference type="ARBA" id="ARBA00023239"/>
    </source>
</evidence>
<dbReference type="GO" id="GO:0030497">
    <property type="term" value="P:fatty acid elongation"/>
    <property type="evidence" value="ECO:0007669"/>
    <property type="project" value="TreeGrafter"/>
</dbReference>
<protein>
    <recommendedName>
        <fullName evidence="4 16">Very-long-chain (3R)-3-hydroxyacyl-CoA dehydratase</fullName>
        <ecNumber evidence="4 16">4.2.1.134</ecNumber>
    </recommendedName>
</protein>
<dbReference type="InterPro" id="IPR008978">
    <property type="entry name" value="HSP20-like_chaperone"/>
</dbReference>
<feature type="transmembrane region" description="Helical" evidence="16">
    <location>
        <begin position="321"/>
        <end position="347"/>
    </location>
</feature>
<feature type="transmembrane region" description="Helical" evidence="16">
    <location>
        <begin position="217"/>
        <end position="235"/>
    </location>
</feature>
<name>A0AAW2HQB4_9NEOP</name>
<comment type="function">
    <text evidence="16">Catalyzes the third of the four reactions of the long-chain fatty acids elongation cycle. This endoplasmic reticulum-bound enzymatic process, allows the addition of two carbons to the chain of long- and very long-chain fatty acids/VLCFAs per cycle. This enzyme catalyzes the dehydration of the 3-hydroxyacyl-CoA intermediate into trans-2,3-enoyl-CoA, within each cycle of fatty acid elongation. Thereby, it participates to the production of VLCFAs of different chain lengths that are involved in multiple biological processes as precursors of membrane lipids and lipid mediators.</text>
</comment>
<evidence type="ECO:0000256" key="1">
    <source>
        <dbReference type="ARBA" id="ARBA00004477"/>
    </source>
</evidence>
<comment type="subcellular location">
    <subcellularLocation>
        <location evidence="1 16">Endoplasmic reticulum membrane</location>
        <topology evidence="1 16">Multi-pass membrane protein</topology>
    </subcellularLocation>
</comment>
<dbReference type="PANTHER" id="PTHR11035">
    <property type="entry name" value="VERY-LONG-CHAIN (3R)-3-HYDROXYACYL-COA DEHYDRATASE"/>
    <property type="match status" value="1"/>
</dbReference>
<dbReference type="SUPFAM" id="SSF49764">
    <property type="entry name" value="HSP20-like chaperones"/>
    <property type="match status" value="1"/>
</dbReference>
<evidence type="ECO:0000313" key="18">
    <source>
        <dbReference type="EMBL" id="KAL0271615.1"/>
    </source>
</evidence>
<evidence type="ECO:0000256" key="16">
    <source>
        <dbReference type="RuleBase" id="RU363109"/>
    </source>
</evidence>
<dbReference type="EMBL" id="JARGDH010000004">
    <property type="protein sequence ID" value="KAL0271615.1"/>
    <property type="molecule type" value="Genomic_DNA"/>
</dbReference>
<sequence length="367" mass="43377">MTETLSPFVFWAQTESSLSLKVDLKDVKNTNVSLEKDSLVFSADGKGARGQNKYSFTLNFFSTLDPEASTLKSLDRELEFNLKKIDTGFWPRLTKTPQKPAWLKIDFDKWKSEDPDIDEEEGRNVMDDYPGLYDKLQKEERGYRIEDYKKVYLVFYNLFQFIGFVYVLTVIGIRYFRSGPLSMEGTYENTGTVMKLCHLFMWLEVLHPIFGYTKNTVLAPLMQVFGRCTILFVMVEAEPRMQTKPVIFYLFIIWSLVEVVRYPYYIAQLNKIEIGFLTWLRYTIWIPLYPLGILCEGIIILRNIPYFEETMKFTVSLPNSWNFAFHFPTVMKTYLLLLFFPAMCMMMSHMYKDRVRKLGPKKWQKHK</sequence>
<comment type="catalytic activity">
    <reaction evidence="16">
        <text>a very-long-chain (3R)-3-hydroxyacyl-CoA = a very-long-chain (2E)-enoyl-CoA + H2O</text>
        <dbReference type="Rhea" id="RHEA:45812"/>
        <dbReference type="ChEBI" id="CHEBI:15377"/>
        <dbReference type="ChEBI" id="CHEBI:83728"/>
        <dbReference type="ChEBI" id="CHEBI:85440"/>
        <dbReference type="EC" id="4.2.1.134"/>
    </reaction>
</comment>
<keyword evidence="11 16" id="KW-0443">Lipid metabolism</keyword>
<dbReference type="PANTHER" id="PTHR11035:SF35">
    <property type="entry name" value="VERY-LONG-CHAIN (3R)-3-HYDROXYACYL-COA DEHYDRATASE"/>
    <property type="match status" value="1"/>
</dbReference>
<keyword evidence="9 16" id="KW-1133">Transmembrane helix</keyword>
<reference evidence="18" key="1">
    <citation type="journal article" date="2024" name="Gigascience">
        <title>Chromosome-level genome of the poultry shaft louse Menopon gallinae provides insight into the host-switching and adaptive evolution of parasitic lice.</title>
        <authorList>
            <person name="Xu Y."/>
            <person name="Ma L."/>
            <person name="Liu S."/>
            <person name="Liang Y."/>
            <person name="Liu Q."/>
            <person name="He Z."/>
            <person name="Tian L."/>
            <person name="Duan Y."/>
            <person name="Cai W."/>
            <person name="Li H."/>
            <person name="Song F."/>
        </authorList>
    </citation>
    <scope>NUCLEOTIDE SEQUENCE</scope>
    <source>
        <strain evidence="18">Cailab_2023a</strain>
    </source>
</reference>
<comment type="similarity">
    <text evidence="15">Belongs to the p23/wos2 family.</text>
</comment>
<evidence type="ECO:0000256" key="9">
    <source>
        <dbReference type="ARBA" id="ARBA00022989"/>
    </source>
</evidence>
<dbReference type="InterPro" id="IPR007482">
    <property type="entry name" value="Tyr_Pase-like_PTPLA"/>
</dbReference>
<comment type="similarity">
    <text evidence="3 16">Belongs to the very long-chain fatty acids dehydratase HACD family.</text>
</comment>
<evidence type="ECO:0000256" key="3">
    <source>
        <dbReference type="ARBA" id="ARBA00007811"/>
    </source>
</evidence>